<dbReference type="EMBL" id="CP002786">
    <property type="protein sequence ID" value="AEF39094.1"/>
    <property type="molecule type" value="Genomic_DNA"/>
</dbReference>
<dbReference type="Proteomes" id="UP000009235">
    <property type="component" value="Chromosome"/>
</dbReference>
<name>F6EKC3_HOYSD</name>
<feature type="region of interest" description="Disordered" evidence="1">
    <location>
        <begin position="1"/>
        <end position="29"/>
    </location>
</feature>
<reference evidence="2 3" key="1">
    <citation type="journal article" date="2011" name="J. Bacteriol.">
        <title>Complete genome sequence of Amycolicicoccus subflavus DQS3-9A1T, an actinomycete isolated from crude oil-polluted soil.</title>
        <authorList>
            <person name="Cai M."/>
            <person name="Chen W.M."/>
            <person name="Nie Y."/>
            <person name="Chi C.Q."/>
            <person name="Wang Y.N."/>
            <person name="Tang Y.Q."/>
            <person name="Li G.Y."/>
            <person name="Wu X.L."/>
        </authorList>
    </citation>
    <scope>NUCLEOTIDE SEQUENCE [LARGE SCALE GENOMIC DNA]</scope>
    <source>
        <strain evidence="3">DSM 45089 / DQS3-9A1</strain>
    </source>
</reference>
<dbReference type="STRING" id="443218.AS9A_0640"/>
<evidence type="ECO:0000313" key="2">
    <source>
        <dbReference type="EMBL" id="AEF39094.1"/>
    </source>
</evidence>
<accession>F6EKC3</accession>
<dbReference type="AlphaFoldDB" id="F6EKC3"/>
<dbReference type="Gene3D" id="3.40.30.10">
    <property type="entry name" value="Glutaredoxin"/>
    <property type="match status" value="1"/>
</dbReference>
<dbReference type="eggNOG" id="COG0695">
    <property type="taxonomic scope" value="Bacteria"/>
</dbReference>
<dbReference type="Pfam" id="PF05768">
    <property type="entry name" value="Glrx-like"/>
    <property type="match status" value="1"/>
</dbReference>
<dbReference type="InterPro" id="IPR036249">
    <property type="entry name" value="Thioredoxin-like_sf"/>
</dbReference>
<keyword evidence="3" id="KW-1185">Reference proteome</keyword>
<dbReference type="InterPro" id="IPR008554">
    <property type="entry name" value="Glutaredoxin-like"/>
</dbReference>
<dbReference type="HOGENOM" id="CLU_1773516_0_0_11"/>
<protein>
    <submittedName>
        <fullName evidence="2">Glutaredoxin 2</fullName>
    </submittedName>
</protein>
<dbReference type="SUPFAM" id="SSF52833">
    <property type="entry name" value="Thioredoxin-like"/>
    <property type="match status" value="1"/>
</dbReference>
<proteinExistence type="predicted"/>
<sequence length="146" mass="15935">MLRNPERSGTSTSRVAATLPHTRRRPLSPHGNAAACGLIHSQSPIILLYVDSSPNQNTSDDQGAQAPVVLLTRAGCAACEVARNDLEVLRRSAEFEFTVIDVDLEAERDPDLRAEYGDRLPVVLLHGVEHSYGDVDLPRLRADLAK</sequence>
<evidence type="ECO:0000313" key="3">
    <source>
        <dbReference type="Proteomes" id="UP000009235"/>
    </source>
</evidence>
<gene>
    <name evidence="2" type="ordered locus">AS9A_0640</name>
</gene>
<dbReference type="KEGG" id="asd:AS9A_0640"/>
<evidence type="ECO:0000256" key="1">
    <source>
        <dbReference type="SAM" id="MobiDB-lite"/>
    </source>
</evidence>
<organism evidence="2 3">
    <name type="scientific">Hoyosella subflava (strain DSM 45089 / JCM 17490 / NBRC 109087 / DQS3-9A1)</name>
    <name type="common">Amycolicicoccus subflavus</name>
    <dbReference type="NCBI Taxonomy" id="443218"/>
    <lineage>
        <taxon>Bacteria</taxon>
        <taxon>Bacillati</taxon>
        <taxon>Actinomycetota</taxon>
        <taxon>Actinomycetes</taxon>
        <taxon>Mycobacteriales</taxon>
        <taxon>Hoyosellaceae</taxon>
        <taxon>Hoyosella</taxon>
    </lineage>
</organism>